<dbReference type="VEuPathDB" id="FungiDB:ASPSYDRAFT_52391"/>
<gene>
    <name evidence="1" type="ORF">ASPSYDRAFT_52391</name>
</gene>
<dbReference type="GeneID" id="63764551"/>
<proteinExistence type="predicted"/>
<feature type="non-terminal residue" evidence="1">
    <location>
        <position position="1"/>
    </location>
</feature>
<accession>A0A1L9SY92</accession>
<dbReference type="Proteomes" id="UP000184356">
    <property type="component" value="Unassembled WGS sequence"/>
</dbReference>
<evidence type="ECO:0000313" key="2">
    <source>
        <dbReference type="Proteomes" id="UP000184356"/>
    </source>
</evidence>
<dbReference type="EMBL" id="KV878604">
    <property type="protein sequence ID" value="OJJ52150.1"/>
    <property type="molecule type" value="Genomic_DNA"/>
</dbReference>
<organism evidence="1 2">
    <name type="scientific">Aspergillus sydowii CBS 593.65</name>
    <dbReference type="NCBI Taxonomy" id="1036612"/>
    <lineage>
        <taxon>Eukaryota</taxon>
        <taxon>Fungi</taxon>
        <taxon>Dikarya</taxon>
        <taxon>Ascomycota</taxon>
        <taxon>Pezizomycotina</taxon>
        <taxon>Eurotiomycetes</taxon>
        <taxon>Eurotiomycetidae</taxon>
        <taxon>Eurotiales</taxon>
        <taxon>Aspergillaceae</taxon>
        <taxon>Aspergillus</taxon>
        <taxon>Aspergillus subgen. Nidulantes</taxon>
    </lineage>
</organism>
<dbReference type="RefSeq" id="XP_040695956.1">
    <property type="nucleotide sequence ID" value="XM_040848478.1"/>
</dbReference>
<reference evidence="2" key="1">
    <citation type="journal article" date="2017" name="Genome Biol.">
        <title>Comparative genomics reveals high biological diversity and specific adaptations in the industrially and medically important fungal genus Aspergillus.</title>
        <authorList>
            <person name="de Vries R.P."/>
            <person name="Riley R."/>
            <person name="Wiebenga A."/>
            <person name="Aguilar-Osorio G."/>
            <person name="Amillis S."/>
            <person name="Uchima C.A."/>
            <person name="Anderluh G."/>
            <person name="Asadollahi M."/>
            <person name="Askin M."/>
            <person name="Barry K."/>
            <person name="Battaglia E."/>
            <person name="Bayram O."/>
            <person name="Benocci T."/>
            <person name="Braus-Stromeyer S.A."/>
            <person name="Caldana C."/>
            <person name="Canovas D."/>
            <person name="Cerqueira G.C."/>
            <person name="Chen F."/>
            <person name="Chen W."/>
            <person name="Choi C."/>
            <person name="Clum A."/>
            <person name="Dos Santos R.A."/>
            <person name="Damasio A.R."/>
            <person name="Diallinas G."/>
            <person name="Emri T."/>
            <person name="Fekete E."/>
            <person name="Flipphi M."/>
            <person name="Freyberg S."/>
            <person name="Gallo A."/>
            <person name="Gournas C."/>
            <person name="Habgood R."/>
            <person name="Hainaut M."/>
            <person name="Harispe M.L."/>
            <person name="Henrissat B."/>
            <person name="Hilden K.S."/>
            <person name="Hope R."/>
            <person name="Hossain A."/>
            <person name="Karabika E."/>
            <person name="Karaffa L."/>
            <person name="Karanyi Z."/>
            <person name="Krasevec N."/>
            <person name="Kuo A."/>
            <person name="Kusch H."/>
            <person name="LaButti K."/>
            <person name="Lagendijk E.L."/>
            <person name="Lapidus A."/>
            <person name="Levasseur A."/>
            <person name="Lindquist E."/>
            <person name="Lipzen A."/>
            <person name="Logrieco A.F."/>
            <person name="MacCabe A."/>
            <person name="Maekelae M.R."/>
            <person name="Malavazi I."/>
            <person name="Melin P."/>
            <person name="Meyer V."/>
            <person name="Mielnichuk N."/>
            <person name="Miskei M."/>
            <person name="Molnar A.P."/>
            <person name="Mule G."/>
            <person name="Ngan C.Y."/>
            <person name="Orejas M."/>
            <person name="Orosz E."/>
            <person name="Ouedraogo J.P."/>
            <person name="Overkamp K.M."/>
            <person name="Park H.-S."/>
            <person name="Perrone G."/>
            <person name="Piumi F."/>
            <person name="Punt P.J."/>
            <person name="Ram A.F."/>
            <person name="Ramon A."/>
            <person name="Rauscher S."/>
            <person name="Record E."/>
            <person name="Riano-Pachon D.M."/>
            <person name="Robert V."/>
            <person name="Roehrig J."/>
            <person name="Ruller R."/>
            <person name="Salamov A."/>
            <person name="Salih N.S."/>
            <person name="Samson R.A."/>
            <person name="Sandor E."/>
            <person name="Sanguinetti M."/>
            <person name="Schuetze T."/>
            <person name="Sepcic K."/>
            <person name="Shelest E."/>
            <person name="Sherlock G."/>
            <person name="Sophianopoulou V."/>
            <person name="Squina F.M."/>
            <person name="Sun H."/>
            <person name="Susca A."/>
            <person name="Todd R.B."/>
            <person name="Tsang A."/>
            <person name="Unkles S.E."/>
            <person name="van de Wiele N."/>
            <person name="van Rossen-Uffink D."/>
            <person name="Oliveira J.V."/>
            <person name="Vesth T.C."/>
            <person name="Visser J."/>
            <person name="Yu J.-H."/>
            <person name="Zhou M."/>
            <person name="Andersen M.R."/>
            <person name="Archer D.B."/>
            <person name="Baker S.E."/>
            <person name="Benoit I."/>
            <person name="Brakhage A.A."/>
            <person name="Braus G.H."/>
            <person name="Fischer R."/>
            <person name="Frisvad J.C."/>
            <person name="Goldman G.H."/>
            <person name="Houbraken J."/>
            <person name="Oakley B."/>
            <person name="Pocsi I."/>
            <person name="Scazzocchio C."/>
            <person name="Seiboth B."/>
            <person name="vanKuyk P.A."/>
            <person name="Wortman J."/>
            <person name="Dyer P.S."/>
            <person name="Grigoriev I.V."/>
        </authorList>
    </citation>
    <scope>NUCLEOTIDE SEQUENCE [LARGE SCALE GENOMIC DNA]</scope>
    <source>
        <strain evidence="2">CBS 593.65</strain>
    </source>
</reference>
<protein>
    <submittedName>
        <fullName evidence="1">Uncharacterized protein</fullName>
    </submittedName>
</protein>
<dbReference type="AlphaFoldDB" id="A0A1L9SY92"/>
<name>A0A1L9SY92_9EURO</name>
<evidence type="ECO:0000313" key="1">
    <source>
        <dbReference type="EMBL" id="OJJ52150.1"/>
    </source>
</evidence>
<keyword evidence="2" id="KW-1185">Reference proteome</keyword>
<sequence>VRHKALCAYFVDSSITRVINLSAGGVDYNTILRKIVISLPSLSAYPSPWLICWASAYANA</sequence>